<sequence length="99" mass="11612">METNEVPKMLWQESVQNHQRETAERDQSKFSKGKYNRNHQRKDYSLFSGEEQETGKTFLVAMHGRRVTEIVKEGIPPGTTTLSYCWESCNALKNEEYTH</sequence>
<gene>
    <name evidence="2" type="ORF">Cfor_11849</name>
</gene>
<dbReference type="Proteomes" id="UP000502823">
    <property type="component" value="Unassembled WGS sequence"/>
</dbReference>
<protein>
    <submittedName>
        <fullName evidence="2">Uncharacterized protein</fullName>
    </submittedName>
</protein>
<name>A0A6L2Q1B7_COPFO</name>
<comment type="caution">
    <text evidence="2">The sequence shown here is derived from an EMBL/GenBank/DDBJ whole genome shotgun (WGS) entry which is preliminary data.</text>
</comment>
<organism evidence="2 3">
    <name type="scientific">Coptotermes formosanus</name>
    <name type="common">Formosan subterranean termite</name>
    <dbReference type="NCBI Taxonomy" id="36987"/>
    <lineage>
        <taxon>Eukaryota</taxon>
        <taxon>Metazoa</taxon>
        <taxon>Ecdysozoa</taxon>
        <taxon>Arthropoda</taxon>
        <taxon>Hexapoda</taxon>
        <taxon>Insecta</taxon>
        <taxon>Pterygota</taxon>
        <taxon>Neoptera</taxon>
        <taxon>Polyneoptera</taxon>
        <taxon>Dictyoptera</taxon>
        <taxon>Blattodea</taxon>
        <taxon>Blattoidea</taxon>
        <taxon>Termitoidae</taxon>
        <taxon>Rhinotermitidae</taxon>
        <taxon>Coptotermes</taxon>
    </lineage>
</organism>
<feature type="compositionally biased region" description="Basic and acidic residues" evidence="1">
    <location>
        <begin position="18"/>
        <end position="29"/>
    </location>
</feature>
<evidence type="ECO:0000313" key="3">
    <source>
        <dbReference type="Proteomes" id="UP000502823"/>
    </source>
</evidence>
<dbReference type="AlphaFoldDB" id="A0A6L2Q1B7"/>
<dbReference type="InParanoid" id="A0A6L2Q1B7"/>
<evidence type="ECO:0000256" key="1">
    <source>
        <dbReference type="SAM" id="MobiDB-lite"/>
    </source>
</evidence>
<feature type="region of interest" description="Disordered" evidence="1">
    <location>
        <begin position="1"/>
        <end position="37"/>
    </location>
</feature>
<evidence type="ECO:0000313" key="2">
    <source>
        <dbReference type="EMBL" id="GFG36515.1"/>
    </source>
</evidence>
<accession>A0A6L2Q1B7</accession>
<reference evidence="3" key="1">
    <citation type="submission" date="2020-01" db="EMBL/GenBank/DDBJ databases">
        <title>Draft genome sequence of the Termite Coptotermes fromosanus.</title>
        <authorList>
            <person name="Itakura S."/>
            <person name="Yosikawa Y."/>
            <person name="Umezawa K."/>
        </authorList>
    </citation>
    <scope>NUCLEOTIDE SEQUENCE [LARGE SCALE GENOMIC DNA]</scope>
</reference>
<proteinExistence type="predicted"/>
<dbReference type="EMBL" id="BLKM01000641">
    <property type="protein sequence ID" value="GFG36515.1"/>
    <property type="molecule type" value="Genomic_DNA"/>
</dbReference>
<keyword evidence="3" id="KW-1185">Reference proteome</keyword>